<feature type="transmembrane region" description="Helical" evidence="4">
    <location>
        <begin position="166"/>
        <end position="186"/>
    </location>
</feature>
<keyword evidence="4" id="KW-1133">Transmembrane helix</keyword>
<accession>A0ABQ1MKK4</accession>
<keyword evidence="4" id="KW-0812">Transmembrane</keyword>
<evidence type="ECO:0000256" key="1">
    <source>
        <dbReference type="ARBA" id="ARBA00023015"/>
    </source>
</evidence>
<dbReference type="Gene3D" id="1.10.10.10">
    <property type="entry name" value="Winged helix-like DNA-binding domain superfamily/Winged helix DNA-binding domain"/>
    <property type="match status" value="1"/>
</dbReference>
<evidence type="ECO:0000313" key="7">
    <source>
        <dbReference type="Proteomes" id="UP000597338"/>
    </source>
</evidence>
<dbReference type="PROSITE" id="PS50043">
    <property type="entry name" value="HTH_LUXR_2"/>
    <property type="match status" value="1"/>
</dbReference>
<dbReference type="PANTHER" id="PTHR44688">
    <property type="entry name" value="DNA-BINDING TRANSCRIPTIONAL ACTIVATOR DEVR_DOSR"/>
    <property type="match status" value="1"/>
</dbReference>
<comment type="caution">
    <text evidence="6">The sequence shown here is derived from an EMBL/GenBank/DDBJ whole genome shotgun (WGS) entry which is preliminary data.</text>
</comment>
<feature type="transmembrane region" description="Helical" evidence="4">
    <location>
        <begin position="192"/>
        <end position="208"/>
    </location>
</feature>
<keyword evidence="2" id="KW-0238">DNA-binding</keyword>
<dbReference type="Pfam" id="PF00196">
    <property type="entry name" value="GerE"/>
    <property type="match status" value="1"/>
</dbReference>
<dbReference type="SMART" id="SM00421">
    <property type="entry name" value="HTH_LUXR"/>
    <property type="match status" value="1"/>
</dbReference>
<dbReference type="Proteomes" id="UP000597338">
    <property type="component" value="Unassembled WGS sequence"/>
</dbReference>
<feature type="transmembrane region" description="Helical" evidence="4">
    <location>
        <begin position="96"/>
        <end position="116"/>
    </location>
</feature>
<dbReference type="PRINTS" id="PR00038">
    <property type="entry name" value="HTHLUXR"/>
</dbReference>
<dbReference type="InterPro" id="IPR000792">
    <property type="entry name" value="Tscrpt_reg_LuxR_C"/>
</dbReference>
<feature type="transmembrane region" description="Helical" evidence="4">
    <location>
        <begin position="128"/>
        <end position="145"/>
    </location>
</feature>
<protein>
    <recommendedName>
        <fullName evidence="5">HTH luxR-type domain-containing protein</fullName>
    </recommendedName>
</protein>
<dbReference type="PANTHER" id="PTHR44688:SF16">
    <property type="entry name" value="DNA-BINDING TRANSCRIPTIONAL ACTIVATOR DEVR_DOSR"/>
    <property type="match status" value="1"/>
</dbReference>
<dbReference type="CDD" id="cd06170">
    <property type="entry name" value="LuxR_C_like"/>
    <property type="match status" value="1"/>
</dbReference>
<reference evidence="7" key="1">
    <citation type="journal article" date="2019" name="Int. J. Syst. Evol. Microbiol.">
        <title>The Global Catalogue of Microorganisms (GCM) 10K type strain sequencing project: providing services to taxonomists for standard genome sequencing and annotation.</title>
        <authorList>
            <consortium name="The Broad Institute Genomics Platform"/>
            <consortium name="The Broad Institute Genome Sequencing Center for Infectious Disease"/>
            <person name="Wu L."/>
            <person name="Ma J."/>
        </authorList>
    </citation>
    <scope>NUCLEOTIDE SEQUENCE [LARGE SCALE GENOMIC DNA]</scope>
    <source>
        <strain evidence="7">CGMCC 1.15342</strain>
    </source>
</reference>
<feature type="transmembrane region" description="Helical" evidence="4">
    <location>
        <begin position="61"/>
        <end position="84"/>
    </location>
</feature>
<organism evidence="6 7">
    <name type="scientific">Parapedobacter defluvii</name>
    <dbReference type="NCBI Taxonomy" id="2045106"/>
    <lineage>
        <taxon>Bacteria</taxon>
        <taxon>Pseudomonadati</taxon>
        <taxon>Bacteroidota</taxon>
        <taxon>Sphingobacteriia</taxon>
        <taxon>Sphingobacteriales</taxon>
        <taxon>Sphingobacteriaceae</taxon>
        <taxon>Parapedobacter</taxon>
    </lineage>
</organism>
<name>A0ABQ1MKK4_9SPHI</name>
<feature type="domain" description="HTH luxR-type" evidence="5">
    <location>
        <begin position="236"/>
        <end position="301"/>
    </location>
</feature>
<gene>
    <name evidence="6" type="ORF">GCM10011386_35990</name>
</gene>
<evidence type="ECO:0000313" key="6">
    <source>
        <dbReference type="EMBL" id="GGC40704.1"/>
    </source>
</evidence>
<dbReference type="InterPro" id="IPR016032">
    <property type="entry name" value="Sig_transdc_resp-reg_C-effctor"/>
</dbReference>
<dbReference type="InterPro" id="IPR036388">
    <property type="entry name" value="WH-like_DNA-bd_sf"/>
</dbReference>
<keyword evidence="4" id="KW-0472">Membrane</keyword>
<proteinExistence type="predicted"/>
<evidence type="ECO:0000259" key="5">
    <source>
        <dbReference type="PROSITE" id="PS50043"/>
    </source>
</evidence>
<keyword evidence="3" id="KW-0804">Transcription</keyword>
<dbReference type="SUPFAM" id="SSF46894">
    <property type="entry name" value="C-terminal effector domain of the bipartite response regulators"/>
    <property type="match status" value="1"/>
</dbReference>
<keyword evidence="1" id="KW-0805">Transcription regulation</keyword>
<evidence type="ECO:0000256" key="2">
    <source>
        <dbReference type="ARBA" id="ARBA00023125"/>
    </source>
</evidence>
<dbReference type="EMBL" id="BMIK01000015">
    <property type="protein sequence ID" value="GGC40704.1"/>
    <property type="molecule type" value="Genomic_DNA"/>
</dbReference>
<evidence type="ECO:0000256" key="3">
    <source>
        <dbReference type="ARBA" id="ARBA00023163"/>
    </source>
</evidence>
<feature type="transmembrane region" description="Helical" evidence="4">
    <location>
        <begin position="6"/>
        <end position="25"/>
    </location>
</feature>
<keyword evidence="7" id="KW-1185">Reference proteome</keyword>
<sequence>MHTVTLVAIVIELILLGAQGAYYLARPYDRTRLWYIGLLLLMIMLNTINGLLPDPRYAIPIYIQNIIVTGIGFTVASYYPLYFYKAFELKKLRFHAIYGIPMFMLLPYFLFFVVGYSIHEDIDFARRYGFLIPGIYSAILLITIGRSIHFSYRKNDYSLSLFAERLAAYIAMLPWSLMPMVVYYQFGQLSETLFANFGFMAVSTLLLYRDIRLDRAEQKQLENLRQLVMDTDTIKLNCQKNLLSPREIEIAILLCHRLRRRDIADKLFISDRTVDKHTERIFLKMGVTSREELLEKLNTPS</sequence>
<feature type="transmembrane region" description="Helical" evidence="4">
    <location>
        <begin position="32"/>
        <end position="49"/>
    </location>
</feature>
<evidence type="ECO:0000256" key="4">
    <source>
        <dbReference type="SAM" id="Phobius"/>
    </source>
</evidence>